<dbReference type="InterPro" id="IPR007492">
    <property type="entry name" value="LytTR_DNA-bd_dom"/>
</dbReference>
<dbReference type="RefSeq" id="WP_149267452.1">
    <property type="nucleotide sequence ID" value="NZ_VFJB01000010.1"/>
</dbReference>
<dbReference type="EMBL" id="VFJB01000010">
    <property type="protein sequence ID" value="KAA0256873.1"/>
    <property type="molecule type" value="Genomic_DNA"/>
</dbReference>
<dbReference type="PROSITE" id="PS50930">
    <property type="entry name" value="HTH_LYTTR"/>
    <property type="match status" value="1"/>
</dbReference>
<dbReference type="Gene3D" id="2.40.50.1020">
    <property type="entry name" value="LytTr DNA-binding domain"/>
    <property type="match status" value="1"/>
</dbReference>
<dbReference type="OrthoDB" id="9781059at2"/>
<evidence type="ECO:0000313" key="3">
    <source>
        <dbReference type="Proteomes" id="UP000322876"/>
    </source>
</evidence>
<dbReference type="GO" id="GO:0000156">
    <property type="term" value="F:phosphorelay response regulator activity"/>
    <property type="evidence" value="ECO:0007669"/>
    <property type="project" value="InterPro"/>
</dbReference>
<keyword evidence="3" id="KW-1185">Reference proteome</keyword>
<evidence type="ECO:0000313" key="2">
    <source>
        <dbReference type="EMBL" id="KAA0256873.1"/>
    </source>
</evidence>
<dbReference type="InterPro" id="IPR046947">
    <property type="entry name" value="LytR-like"/>
</dbReference>
<accession>A0A5A8EZF6</accession>
<dbReference type="PANTHER" id="PTHR37299:SF1">
    <property type="entry name" value="STAGE 0 SPORULATION PROTEIN A HOMOLOG"/>
    <property type="match status" value="1"/>
</dbReference>
<gene>
    <name evidence="2" type="ORF">FHQ18_12160</name>
</gene>
<feature type="domain" description="HTH LytTR-type" evidence="1">
    <location>
        <begin position="130"/>
        <end position="234"/>
    </location>
</feature>
<dbReference type="Gene3D" id="3.30.450.20">
    <property type="entry name" value="PAS domain"/>
    <property type="match status" value="1"/>
</dbReference>
<sequence length="235" mass="27445">MEGRRLLKILEKLDPGIILFDDNLSVKYINRVILLTFSEFSKEELFTSDIMGLHDVKAQNKIKAMLRLMKDSSRPVPFSFKRISAHNKDHYLFIKLIPLLSNNNDENLNCMLVYDITPYITNQEQTFIKIPVTLGKEIYLIDPVEILYIKAENVYSKIYTIDGEYLCDFSLLFLEERLPTEYFYRIHRSYIINLTKIEKVIKDGQSYLLQLQGCDVSLPISRSKVADFSKKIGLK</sequence>
<evidence type="ECO:0000259" key="1">
    <source>
        <dbReference type="PROSITE" id="PS50930"/>
    </source>
</evidence>
<proteinExistence type="predicted"/>
<organism evidence="2 3">
    <name type="scientific">Deferribacter autotrophicus</name>
    <dbReference type="NCBI Taxonomy" id="500465"/>
    <lineage>
        <taxon>Bacteria</taxon>
        <taxon>Pseudomonadati</taxon>
        <taxon>Deferribacterota</taxon>
        <taxon>Deferribacteres</taxon>
        <taxon>Deferribacterales</taxon>
        <taxon>Deferribacteraceae</taxon>
        <taxon>Deferribacter</taxon>
    </lineage>
</organism>
<name>A0A5A8EZF6_9BACT</name>
<comment type="caution">
    <text evidence="2">The sequence shown here is derived from an EMBL/GenBank/DDBJ whole genome shotgun (WGS) entry which is preliminary data.</text>
</comment>
<dbReference type="Proteomes" id="UP000322876">
    <property type="component" value="Unassembled WGS sequence"/>
</dbReference>
<dbReference type="AlphaFoldDB" id="A0A5A8EZF6"/>
<dbReference type="PANTHER" id="PTHR37299">
    <property type="entry name" value="TRANSCRIPTIONAL REGULATOR-RELATED"/>
    <property type="match status" value="1"/>
</dbReference>
<dbReference type="GO" id="GO:0003677">
    <property type="term" value="F:DNA binding"/>
    <property type="evidence" value="ECO:0007669"/>
    <property type="project" value="InterPro"/>
</dbReference>
<dbReference type="SMART" id="SM00850">
    <property type="entry name" value="LytTR"/>
    <property type="match status" value="1"/>
</dbReference>
<protein>
    <submittedName>
        <fullName evidence="2">LytTR family transcriptional regulator</fullName>
    </submittedName>
</protein>
<reference evidence="2 3" key="1">
    <citation type="submission" date="2019-06" db="EMBL/GenBank/DDBJ databases">
        <title>Genomic insights into carbon and energy metabolism of Deferribacter autotrophicus revealed new metabolic traits in the phylum Deferribacteres.</title>
        <authorList>
            <person name="Slobodkin A.I."/>
            <person name="Slobodkina G.B."/>
            <person name="Allioux M."/>
            <person name="Alain K."/>
            <person name="Jebbar M."/>
            <person name="Shadrin V."/>
            <person name="Kublanov I.V."/>
            <person name="Toshchakov S.V."/>
            <person name="Bonch-Osmolovskaya E.A."/>
        </authorList>
    </citation>
    <scope>NUCLEOTIDE SEQUENCE [LARGE SCALE GENOMIC DNA]</scope>
    <source>
        <strain evidence="2 3">SL50</strain>
    </source>
</reference>
<dbReference type="Pfam" id="PF04397">
    <property type="entry name" value="LytTR"/>
    <property type="match status" value="1"/>
</dbReference>